<accession>A0A6N6MAX6</accession>
<keyword evidence="1" id="KW-0433">Leucine-rich repeat</keyword>
<dbReference type="AlphaFoldDB" id="A0A6N6MAX6"/>
<dbReference type="Proteomes" id="UP000441333">
    <property type="component" value="Unassembled WGS sequence"/>
</dbReference>
<dbReference type="Pfam" id="PF18962">
    <property type="entry name" value="Por_Secre_tail"/>
    <property type="match status" value="1"/>
</dbReference>
<feature type="domain" description="Secretion system C-terminal sorting" evidence="4">
    <location>
        <begin position="131"/>
        <end position="198"/>
    </location>
</feature>
<dbReference type="NCBIfam" id="TIGR04183">
    <property type="entry name" value="Por_Secre_tail"/>
    <property type="match status" value="1"/>
</dbReference>
<evidence type="ECO:0000256" key="2">
    <source>
        <dbReference type="ARBA" id="ARBA00022729"/>
    </source>
</evidence>
<keyword evidence="2" id="KW-0732">Signal</keyword>
<name>A0A6N6MAX6_9FLAO</name>
<gene>
    <name evidence="5" type="ORF">F6U93_08890</name>
</gene>
<reference evidence="5 6" key="1">
    <citation type="submission" date="2019-09" db="EMBL/GenBank/DDBJ databases">
        <authorList>
            <person name="Cao W.R."/>
        </authorList>
    </citation>
    <scope>NUCLEOTIDE SEQUENCE [LARGE SCALE GENOMIC DNA]</scope>
    <source>
        <strain evidence="5 6">B1N29</strain>
    </source>
</reference>
<evidence type="ECO:0000256" key="1">
    <source>
        <dbReference type="ARBA" id="ARBA00022614"/>
    </source>
</evidence>
<evidence type="ECO:0000259" key="4">
    <source>
        <dbReference type="Pfam" id="PF18962"/>
    </source>
</evidence>
<dbReference type="InterPro" id="IPR032675">
    <property type="entry name" value="LRR_dom_sf"/>
</dbReference>
<dbReference type="PANTHER" id="PTHR47566:SF1">
    <property type="entry name" value="PROTEIN NUD1"/>
    <property type="match status" value="1"/>
</dbReference>
<keyword evidence="6" id="KW-1185">Reference proteome</keyword>
<dbReference type="GO" id="GO:0035591">
    <property type="term" value="F:signaling adaptor activity"/>
    <property type="evidence" value="ECO:0007669"/>
    <property type="project" value="TreeGrafter"/>
</dbReference>
<dbReference type="PANTHER" id="PTHR47566">
    <property type="match status" value="1"/>
</dbReference>
<keyword evidence="3" id="KW-0677">Repeat</keyword>
<proteinExistence type="predicted"/>
<dbReference type="SUPFAM" id="SSF52058">
    <property type="entry name" value="L domain-like"/>
    <property type="match status" value="1"/>
</dbReference>
<dbReference type="InterPro" id="IPR026444">
    <property type="entry name" value="Secre_tail"/>
</dbReference>
<sequence length="200" mass="21892">MSAIDVSAHSALKYLYCDNNSIASVDVSNNPALAYFYCNNNQLTSLDVSNNPALYSLKCNINSLTSLNVANGANANLGTFAAEDNPDLACIQIDQGHTYFTEWTKDDTADYNANCNTASVEDENFNNAINVYPNPIVNTLHIKLVVGQKFKKAQIFNMLGKEVLTTSNSTIDMSSFPSGIYLLKIENTENSVAVRKIVKK</sequence>
<protein>
    <submittedName>
        <fullName evidence="5">T9SS type A sorting domain-containing protein</fullName>
    </submittedName>
</protein>
<comment type="caution">
    <text evidence="5">The sequence shown here is derived from an EMBL/GenBank/DDBJ whole genome shotgun (WGS) entry which is preliminary data.</text>
</comment>
<dbReference type="Gene3D" id="3.80.10.10">
    <property type="entry name" value="Ribonuclease Inhibitor"/>
    <property type="match status" value="1"/>
</dbReference>
<evidence type="ECO:0000313" key="6">
    <source>
        <dbReference type="Proteomes" id="UP000441333"/>
    </source>
</evidence>
<organism evidence="5 6">
    <name type="scientific">Pseudotamlana haliotis</name>
    <dbReference type="NCBI Taxonomy" id="2614804"/>
    <lineage>
        <taxon>Bacteria</taxon>
        <taxon>Pseudomonadati</taxon>
        <taxon>Bacteroidota</taxon>
        <taxon>Flavobacteriia</taxon>
        <taxon>Flavobacteriales</taxon>
        <taxon>Flavobacteriaceae</taxon>
        <taxon>Pseudotamlana</taxon>
    </lineage>
</organism>
<evidence type="ECO:0000313" key="5">
    <source>
        <dbReference type="EMBL" id="KAB1067712.1"/>
    </source>
</evidence>
<dbReference type="InterPro" id="IPR052574">
    <property type="entry name" value="CDIRP"/>
</dbReference>
<evidence type="ECO:0000256" key="3">
    <source>
        <dbReference type="ARBA" id="ARBA00022737"/>
    </source>
</evidence>
<dbReference type="EMBL" id="WAAT01000044">
    <property type="protein sequence ID" value="KAB1067712.1"/>
    <property type="molecule type" value="Genomic_DNA"/>
</dbReference>